<dbReference type="SUPFAM" id="SSF53756">
    <property type="entry name" value="UDP-Glycosyltransferase/glycogen phosphorylase"/>
    <property type="match status" value="1"/>
</dbReference>
<dbReference type="InterPro" id="IPR050426">
    <property type="entry name" value="Glycosyltransferase_28"/>
</dbReference>
<dbReference type="InterPro" id="IPR013783">
    <property type="entry name" value="Ig-like_fold"/>
</dbReference>
<dbReference type="InterPro" id="IPR002772">
    <property type="entry name" value="Glyco_hydro_3_C"/>
</dbReference>
<dbReference type="Pfam" id="PF14310">
    <property type="entry name" value="Fn3-like"/>
    <property type="match status" value="1"/>
</dbReference>
<dbReference type="Pfam" id="PF01915">
    <property type="entry name" value="Glyco_hydro_3_C"/>
    <property type="match status" value="1"/>
</dbReference>
<dbReference type="SUPFAM" id="SSF51445">
    <property type="entry name" value="(Trans)glycosidases"/>
    <property type="match status" value="1"/>
</dbReference>
<feature type="compositionally biased region" description="Polar residues" evidence="8">
    <location>
        <begin position="1223"/>
        <end position="1235"/>
    </location>
</feature>
<dbReference type="SMART" id="SM01217">
    <property type="entry name" value="Fn3_like"/>
    <property type="match status" value="1"/>
</dbReference>
<evidence type="ECO:0000313" key="10">
    <source>
        <dbReference type="EMBL" id="RKK14146.1"/>
    </source>
</evidence>
<organism evidence="10">
    <name type="scientific">Fusarium oxysporum f. sp. cepae</name>
    <dbReference type="NCBI Taxonomy" id="396571"/>
    <lineage>
        <taxon>Eukaryota</taxon>
        <taxon>Fungi</taxon>
        <taxon>Dikarya</taxon>
        <taxon>Ascomycota</taxon>
        <taxon>Pezizomycotina</taxon>
        <taxon>Sordariomycetes</taxon>
        <taxon>Hypocreomycetidae</taxon>
        <taxon>Hypocreales</taxon>
        <taxon>Nectriaceae</taxon>
        <taxon>Fusarium</taxon>
        <taxon>Fusarium oxysporum species complex</taxon>
    </lineage>
</organism>
<dbReference type="InterPro" id="IPR010610">
    <property type="entry name" value="EryCIII-like_C"/>
</dbReference>
<dbReference type="InterPro" id="IPR036962">
    <property type="entry name" value="Glyco_hydro_3_N_sf"/>
</dbReference>
<evidence type="ECO:0000256" key="4">
    <source>
        <dbReference type="ARBA" id="ARBA00023180"/>
    </source>
</evidence>
<evidence type="ECO:0000259" key="9">
    <source>
        <dbReference type="SMART" id="SM01217"/>
    </source>
</evidence>
<dbReference type="Gene3D" id="3.40.50.2000">
    <property type="entry name" value="Glycogen Phosphorylase B"/>
    <property type="match status" value="2"/>
</dbReference>
<name>A0A3L6NAX4_FUSOX</name>
<dbReference type="GO" id="GO:0000272">
    <property type="term" value="P:polysaccharide catabolic process"/>
    <property type="evidence" value="ECO:0007669"/>
    <property type="project" value="UniProtKB-KW"/>
</dbReference>
<dbReference type="Pfam" id="PF00933">
    <property type="entry name" value="Glyco_hydro_3"/>
    <property type="match status" value="1"/>
</dbReference>
<dbReference type="SUPFAM" id="SSF52279">
    <property type="entry name" value="Beta-D-glucan exohydrolase, C-terminal domain"/>
    <property type="match status" value="1"/>
</dbReference>
<keyword evidence="3" id="KW-0378">Hydrolase</keyword>
<dbReference type="Gene3D" id="3.20.20.300">
    <property type="entry name" value="Glycoside hydrolase, family 3, N-terminal domain"/>
    <property type="match status" value="1"/>
</dbReference>
<evidence type="ECO:0000256" key="1">
    <source>
        <dbReference type="ARBA" id="ARBA00005336"/>
    </source>
</evidence>
<dbReference type="Pfam" id="PF06722">
    <property type="entry name" value="EryCIII-like_C"/>
    <property type="match status" value="1"/>
</dbReference>
<dbReference type="InterPro" id="IPR002213">
    <property type="entry name" value="UDP_glucos_trans"/>
</dbReference>
<dbReference type="Proteomes" id="UP000270866">
    <property type="component" value="Chromosome 9"/>
</dbReference>
<keyword evidence="5" id="KW-0119">Carbohydrate metabolism</keyword>
<dbReference type="PANTHER" id="PTHR48050">
    <property type="entry name" value="STEROL 3-BETA-GLUCOSYLTRANSFERASE"/>
    <property type="match status" value="1"/>
</dbReference>
<evidence type="ECO:0000256" key="5">
    <source>
        <dbReference type="ARBA" id="ARBA00023277"/>
    </source>
</evidence>
<evidence type="ECO:0000256" key="3">
    <source>
        <dbReference type="ARBA" id="ARBA00022801"/>
    </source>
</evidence>
<feature type="domain" description="Fibronectin type III-like" evidence="9">
    <location>
        <begin position="508"/>
        <end position="580"/>
    </location>
</feature>
<evidence type="ECO:0000256" key="2">
    <source>
        <dbReference type="ARBA" id="ARBA00022679"/>
    </source>
</evidence>
<dbReference type="GO" id="GO:0004553">
    <property type="term" value="F:hydrolase activity, hydrolyzing O-glycosyl compounds"/>
    <property type="evidence" value="ECO:0007669"/>
    <property type="project" value="InterPro"/>
</dbReference>
<comment type="similarity">
    <text evidence="1">Belongs to the glycosyl hydrolase 3 family.</text>
</comment>
<dbReference type="GO" id="GO:0016906">
    <property type="term" value="F:sterol 3-beta-glucosyltransferase activity"/>
    <property type="evidence" value="ECO:0007669"/>
    <property type="project" value="UniProtKB-ARBA"/>
</dbReference>
<dbReference type="InterPro" id="IPR017853">
    <property type="entry name" value="GH"/>
</dbReference>
<dbReference type="Pfam" id="PF03033">
    <property type="entry name" value="Glyco_transf_28"/>
    <property type="match status" value="1"/>
</dbReference>
<dbReference type="InterPro" id="IPR026891">
    <property type="entry name" value="Fn3-like"/>
</dbReference>
<dbReference type="FunFam" id="3.40.50.2000:FF:000009">
    <property type="entry name" value="Sterol 3-beta-glucosyltransferase UGT80A2"/>
    <property type="match status" value="1"/>
</dbReference>
<sequence length="1433" mass="155852">MRNPTMRKDGTVIQNSLSSNIDDRTMHELYMWPFADGIRAGADHAMCSYQLLNQTHACANSKALNGLLKGELGLQGSILSDWFATHSGVSSINAGLDLNMPGGWASPYFMNMSQYVENGDISEERLDDMVRRILTPYFRHKQNSPDYPALDLSLNEFKEQETAATGNTILLPATPEEIPMWNIGGTKNRDVRKDHGKFVRELGAAGAVLLKNDGALPFKAPRNIAVFGNDAADLSQGQFALNPIDPIGPEMGANTQGSGSGTGRFSYFVSPLQAIKERMGSDLVQYILDNKAIASNIGSIYPAPEACLVFVKSHIGEATDRETLGLDWDGNAIIDAVSQKCNNTIVTHTGGPNNTPWADNPNVTAIIAGHLPGQEIGHSIADILWGDLNPSGKLPYTIAHNESDFNASVVNLTGSTGIDSWQSAFTEGLYTDYQHFSESDIEPLYEFGFSLSYTTFSVKLGSVTKLVRNASPMPLNRPTQPGGNPALFEPLVKVTITVQNTGKLAGATVPHLYLSLPDSAPRGTPVKVLRGFDKTKKLSPNQSQKISFVLRRKDMSFWDVTKQDWLIPKGRFSIKSAPAEDGALFIKGHGTHLDTAAAVNDEARIDLTFDGKSSLQHVLQNAMPPDSYASNVEIRPHLGARAPCTLNIVLQIVGSRGDVQPFIALGNELQKHGHRVRIASHDVFADFVRQSNLEFYPAGGDPSDLMAVSERPISSDFEILAYLMLRMKYMVKNPGLIPSVSSLMAGDISRKQDMVEEMLDKFWLSCIEPDPISGVPFIAEAIISNPPSFAHIHLAEALGIPLHLMFTMPYSPTQAFPHPLANIKQSNLDPKLTNYLSYGMVETLTWQGLGDIINHWRRKSLNLDPISSTTATSMLSAQEVPYTYCWSPALVPKPADWPPYIDVCGFFFREEPQYTPPDHIAQFLQAGPPPIYIGFGSIVMDDSARMTDLISTALRRCGVRAIISRGWAKLGEGSSDENAIFIDDCPHEWLFKYVAGVIHHGGAGTTACGLLNARPTFIVPFFGDQPFWGSMVAKAGAGPFPIRHKELNVDNLTNAIETLLAPATKTAAIRISETMQTEHGVAQAVQSFHHHLPRDTLTCDLLPGEVAAWMYDAKRLSKADRKKHKNGLRLSPRALSVLSNRQKVDLTKVQLNHPKPVEIENHRWDPLTATSSALLGSLVDFSKGFGSLMSAPVIKVRHETANRERRYAATAALIKDNSRSDSIRSTATGTDTQDQGLVEANRAASSKPGREASTTSSNAGKSAGKGVSKMATSVLKGSLVDVPLALTEGLHNLPELYGDKVRKHNKVTDWKSGTAEAGKNFAYNFLDATWCLFKQPAVGAIKGGPVGLVTGLGKAGFGLIAKPGSAMFGLLAYPALGIYKSIVGSLSKTEKKVLEARLAHDAYFARVDPISEQEIASVLSSFGTGNEHGRLKE</sequence>
<reference evidence="10" key="1">
    <citation type="journal article" date="2018" name="Sci. Rep.">
        <title>Characterisation of pathogen-specific regions and novel effector candidates in Fusarium oxysporum f. sp. cepae.</title>
        <authorList>
            <person name="Armitage A.D."/>
            <person name="Taylor A."/>
            <person name="Sobczyk M.K."/>
            <person name="Baxter L."/>
            <person name="Greenfield B.P."/>
            <person name="Bates H.J."/>
            <person name="Wilson F."/>
            <person name="Jackson A.C."/>
            <person name="Ott S."/>
            <person name="Harrison R.J."/>
            <person name="Clarkson J.P."/>
        </authorList>
    </citation>
    <scope>NUCLEOTIDE SEQUENCE [LARGE SCALE GENOMIC DNA]</scope>
    <source>
        <strain evidence="10">FoC_Fus2</strain>
    </source>
</reference>
<protein>
    <submittedName>
        <fullName evidence="10">Putative beta-glucosidase G</fullName>
    </submittedName>
</protein>
<dbReference type="Gene3D" id="3.40.50.1700">
    <property type="entry name" value="Glycoside hydrolase family 3 C-terminal domain"/>
    <property type="match status" value="1"/>
</dbReference>
<proteinExistence type="inferred from homology"/>
<evidence type="ECO:0000256" key="6">
    <source>
        <dbReference type="ARBA" id="ARBA00023295"/>
    </source>
</evidence>
<dbReference type="InterPro" id="IPR001764">
    <property type="entry name" value="Glyco_hydro_3_N"/>
</dbReference>
<dbReference type="Gene3D" id="2.60.40.10">
    <property type="entry name" value="Immunoglobulins"/>
    <property type="match status" value="1"/>
</dbReference>
<keyword evidence="4" id="KW-0325">Glycoprotein</keyword>
<comment type="caution">
    <text evidence="10">The sequence shown here is derived from an EMBL/GenBank/DDBJ whole genome shotgun (WGS) entry which is preliminary data.</text>
</comment>
<keyword evidence="6" id="KW-0326">Glycosidase</keyword>
<dbReference type="PANTHER" id="PTHR48050:SF27">
    <property type="entry name" value="GLUCOSYLTRANSFERASE, PUTATIVE (AFU_ORTHOLOGUE AFUA_7G04880)-RELATED"/>
    <property type="match status" value="1"/>
</dbReference>
<keyword evidence="2" id="KW-0808">Transferase</keyword>
<keyword evidence="7" id="KW-0624">Polysaccharide degradation</keyword>
<feature type="region of interest" description="Disordered" evidence="8">
    <location>
        <begin position="1218"/>
        <end position="1265"/>
    </location>
</feature>
<evidence type="ECO:0000256" key="8">
    <source>
        <dbReference type="SAM" id="MobiDB-lite"/>
    </source>
</evidence>
<evidence type="ECO:0000256" key="7">
    <source>
        <dbReference type="ARBA" id="ARBA00023326"/>
    </source>
</evidence>
<accession>A0A3L6NAX4</accession>
<dbReference type="InterPro" id="IPR036881">
    <property type="entry name" value="Glyco_hydro_3_C_sf"/>
</dbReference>
<dbReference type="InterPro" id="IPR004276">
    <property type="entry name" value="GlycoTrans_28_N"/>
</dbReference>
<dbReference type="CDD" id="cd03784">
    <property type="entry name" value="GT1_Gtf-like"/>
    <property type="match status" value="1"/>
</dbReference>
<dbReference type="EMBL" id="MRCU01000007">
    <property type="protein sequence ID" value="RKK14146.1"/>
    <property type="molecule type" value="Genomic_DNA"/>
</dbReference>
<gene>
    <name evidence="10" type="ORF">BFJ65_g10715</name>
</gene>